<comment type="caution">
    <text evidence="2">The sequence shown here is derived from an EMBL/GenBank/DDBJ whole genome shotgun (WGS) entry which is preliminary data.</text>
</comment>
<reference evidence="2 3" key="1">
    <citation type="submission" date="2019-07" db="EMBL/GenBank/DDBJ databases">
        <title>Chromosome genome assembly for large yellow croaker.</title>
        <authorList>
            <person name="Xiao S."/>
        </authorList>
    </citation>
    <scope>NUCLEOTIDE SEQUENCE [LARGE SCALE GENOMIC DNA]</scope>
    <source>
        <strain evidence="2">JMULYC20181020</strain>
        <tissue evidence="2">Muscle</tissue>
    </source>
</reference>
<feature type="region of interest" description="Disordered" evidence="1">
    <location>
        <begin position="103"/>
        <end position="139"/>
    </location>
</feature>
<sequence>MSNSVVSQRQQSLCVTSTQSILHDRVITRAEEAKRDALILKTERLCSAERRRTNALLKRMRLPIKQEPLPSPQPPAGPRPRPETRVQERKILPVSRVTVLPPVTPVIKKPTPPTNRGTHHGTSMLHPQPPAGPRRPRTSVPGRKIISASDVASQLNLPFTEVITKPALPSTHETHHETYLQIVQPITIDENTNYAAGEDLKCPEHIEREWLRMLRAKKNRQKDREERQRLAEENTWAELPDGRYTLAQIRPVAYIPQNDVLPVPKPYGALTPFKPSELGNLRHFRRPTLRPLMI</sequence>
<name>A0A6G0I6D6_LARCR</name>
<dbReference type="AlphaFoldDB" id="A0A6G0I6D6"/>
<proteinExistence type="predicted"/>
<dbReference type="EMBL" id="REGW02000014">
    <property type="protein sequence ID" value="KAE8286883.1"/>
    <property type="molecule type" value="Genomic_DNA"/>
</dbReference>
<protein>
    <submittedName>
        <fullName evidence="2">Coiled-coil domain-containing protein 146</fullName>
    </submittedName>
</protein>
<evidence type="ECO:0000256" key="1">
    <source>
        <dbReference type="SAM" id="MobiDB-lite"/>
    </source>
</evidence>
<dbReference type="Proteomes" id="UP000424527">
    <property type="component" value="Unassembled WGS sequence"/>
</dbReference>
<accession>A0A6G0I6D6</accession>
<evidence type="ECO:0000313" key="2">
    <source>
        <dbReference type="EMBL" id="KAE8286883.1"/>
    </source>
</evidence>
<gene>
    <name evidence="2" type="ORF">D5F01_LYC14838</name>
</gene>
<keyword evidence="3" id="KW-1185">Reference proteome</keyword>
<evidence type="ECO:0000313" key="3">
    <source>
        <dbReference type="Proteomes" id="UP000424527"/>
    </source>
</evidence>
<feature type="region of interest" description="Disordered" evidence="1">
    <location>
        <begin position="61"/>
        <end position="88"/>
    </location>
</feature>
<organism evidence="2 3">
    <name type="scientific">Larimichthys crocea</name>
    <name type="common">Large yellow croaker</name>
    <name type="synonym">Pseudosciaena crocea</name>
    <dbReference type="NCBI Taxonomy" id="215358"/>
    <lineage>
        <taxon>Eukaryota</taxon>
        <taxon>Metazoa</taxon>
        <taxon>Chordata</taxon>
        <taxon>Craniata</taxon>
        <taxon>Vertebrata</taxon>
        <taxon>Euteleostomi</taxon>
        <taxon>Actinopterygii</taxon>
        <taxon>Neopterygii</taxon>
        <taxon>Teleostei</taxon>
        <taxon>Neoteleostei</taxon>
        <taxon>Acanthomorphata</taxon>
        <taxon>Eupercaria</taxon>
        <taxon>Sciaenidae</taxon>
        <taxon>Larimichthys</taxon>
    </lineage>
</organism>
<feature type="compositionally biased region" description="Pro residues" evidence="1">
    <location>
        <begin position="69"/>
        <end position="79"/>
    </location>
</feature>